<dbReference type="OrthoDB" id="870892at2"/>
<dbReference type="RefSeq" id="WP_092867757.1">
    <property type="nucleotide sequence ID" value="NZ_FPCH01000002.1"/>
</dbReference>
<reference evidence="4" key="1">
    <citation type="submission" date="2016-10" db="EMBL/GenBank/DDBJ databases">
        <authorList>
            <person name="Varghese N."/>
            <person name="Submissions S."/>
        </authorList>
    </citation>
    <scope>NUCLEOTIDE SEQUENCE [LARGE SCALE GENOMIC DNA]</scope>
    <source>
        <strain evidence="4">DSM 1565</strain>
    </source>
</reference>
<dbReference type="Proteomes" id="UP000199423">
    <property type="component" value="Unassembled WGS sequence"/>
</dbReference>
<dbReference type="InterPro" id="IPR051686">
    <property type="entry name" value="Lipoprotein_DolP"/>
</dbReference>
<organism evidence="3 4">
    <name type="scientific">Hyphomicrobium facile</name>
    <dbReference type="NCBI Taxonomy" id="51670"/>
    <lineage>
        <taxon>Bacteria</taxon>
        <taxon>Pseudomonadati</taxon>
        <taxon>Pseudomonadota</taxon>
        <taxon>Alphaproteobacteria</taxon>
        <taxon>Hyphomicrobiales</taxon>
        <taxon>Hyphomicrobiaceae</taxon>
        <taxon>Hyphomicrobium</taxon>
    </lineage>
</organism>
<evidence type="ECO:0000313" key="3">
    <source>
        <dbReference type="EMBL" id="SFV34205.1"/>
    </source>
</evidence>
<dbReference type="AlphaFoldDB" id="A0A1I7NHR1"/>
<feature type="domain" description="BON" evidence="2">
    <location>
        <begin position="148"/>
        <end position="217"/>
    </location>
</feature>
<dbReference type="Pfam" id="PF04972">
    <property type="entry name" value="BON"/>
    <property type="match status" value="3"/>
</dbReference>
<dbReference type="InterPro" id="IPR007055">
    <property type="entry name" value="BON_dom"/>
</dbReference>
<feature type="domain" description="BON" evidence="2">
    <location>
        <begin position="2"/>
        <end position="70"/>
    </location>
</feature>
<gene>
    <name evidence="3" type="ORF">SAMN04488557_2252</name>
</gene>
<dbReference type="PROSITE" id="PS50914">
    <property type="entry name" value="BON"/>
    <property type="match status" value="3"/>
</dbReference>
<sequence length="217" mass="24034">MNDIQLRQFVIDELEFEPSIDATNIGVAAHDGIVTLTGYVRSYAEKVAALWAVRRVKGVRAVAQEIEVRYPGEDTTSDEEIAKRVLSVLKWHAMIPHDEVKVTVEKGWVNLGGTVDWHYQKKAVEDAIRKLQGVIGITNSISIKTSVQPADIKRKIEAALARSAQVEANAIRINVSNGNRVSLEGIVDSWEDHDIVENAAWSVPGVLWVDDRLTVSS</sequence>
<feature type="domain" description="BON" evidence="2">
    <location>
        <begin position="77"/>
        <end position="145"/>
    </location>
</feature>
<proteinExistence type="predicted"/>
<dbReference type="PANTHER" id="PTHR34606:SF4">
    <property type="entry name" value="OUTER MEMBRANE LIPOPROTEIN DOLP"/>
    <property type="match status" value="1"/>
</dbReference>
<dbReference type="EMBL" id="FPCH01000002">
    <property type="protein sequence ID" value="SFV34205.1"/>
    <property type="molecule type" value="Genomic_DNA"/>
</dbReference>
<dbReference type="InterPro" id="IPR014004">
    <property type="entry name" value="Transpt-assoc_nodulatn_dom_bac"/>
</dbReference>
<dbReference type="Gene3D" id="3.30.1340.30">
    <property type="match status" value="3"/>
</dbReference>
<accession>A0A1I7NHR1</accession>
<dbReference type="SMART" id="SM00749">
    <property type="entry name" value="BON"/>
    <property type="match status" value="3"/>
</dbReference>
<name>A0A1I7NHR1_9HYPH</name>
<keyword evidence="4" id="KW-1185">Reference proteome</keyword>
<evidence type="ECO:0000256" key="1">
    <source>
        <dbReference type="ARBA" id="ARBA00022729"/>
    </source>
</evidence>
<evidence type="ECO:0000313" key="4">
    <source>
        <dbReference type="Proteomes" id="UP000199423"/>
    </source>
</evidence>
<keyword evidence="1" id="KW-0732">Signal</keyword>
<dbReference type="PANTHER" id="PTHR34606">
    <property type="entry name" value="BON DOMAIN-CONTAINING PROTEIN"/>
    <property type="match status" value="1"/>
</dbReference>
<dbReference type="STRING" id="51670.SAMN04488557_2252"/>
<evidence type="ECO:0000259" key="2">
    <source>
        <dbReference type="PROSITE" id="PS50914"/>
    </source>
</evidence>
<protein>
    <submittedName>
        <fullName evidence="3">Osmotically-inducible protein OsmY, contains BON domain</fullName>
    </submittedName>
</protein>